<dbReference type="SUPFAM" id="SSF47954">
    <property type="entry name" value="Cyclin-like"/>
    <property type="match status" value="2"/>
</dbReference>
<dbReference type="InterPro" id="IPR043198">
    <property type="entry name" value="Cyclin/Ssn8"/>
</dbReference>
<proteinExistence type="predicted"/>
<organism evidence="1 2">
    <name type="scientific">Aureobasidium vineae</name>
    <dbReference type="NCBI Taxonomy" id="2773715"/>
    <lineage>
        <taxon>Eukaryota</taxon>
        <taxon>Fungi</taxon>
        <taxon>Dikarya</taxon>
        <taxon>Ascomycota</taxon>
        <taxon>Pezizomycotina</taxon>
        <taxon>Dothideomycetes</taxon>
        <taxon>Dothideomycetidae</taxon>
        <taxon>Dothideales</taxon>
        <taxon>Saccotheciaceae</taxon>
        <taxon>Aureobasidium</taxon>
    </lineage>
</organism>
<dbReference type="GO" id="GO:0016538">
    <property type="term" value="F:cyclin-dependent protein serine/threonine kinase regulator activity"/>
    <property type="evidence" value="ECO:0007669"/>
    <property type="project" value="InterPro"/>
</dbReference>
<evidence type="ECO:0008006" key="3">
    <source>
        <dbReference type="Google" id="ProtNLM"/>
    </source>
</evidence>
<evidence type="ECO:0000313" key="2">
    <source>
        <dbReference type="Proteomes" id="UP000716446"/>
    </source>
</evidence>
<keyword evidence="2" id="KW-1185">Reference proteome</keyword>
<dbReference type="Proteomes" id="UP000716446">
    <property type="component" value="Unassembled WGS sequence"/>
</dbReference>
<gene>
    <name evidence="1" type="ORF">AWRI4619_LOCUS3908</name>
</gene>
<protein>
    <recommendedName>
        <fullName evidence="3">Cyclin domain-containing protein</fullName>
    </recommendedName>
</protein>
<dbReference type="GO" id="GO:0006357">
    <property type="term" value="P:regulation of transcription by RNA polymerase II"/>
    <property type="evidence" value="ECO:0007669"/>
    <property type="project" value="InterPro"/>
</dbReference>
<feature type="non-terminal residue" evidence="1">
    <location>
        <position position="299"/>
    </location>
</feature>
<dbReference type="InterPro" id="IPR036915">
    <property type="entry name" value="Cyclin-like_sf"/>
</dbReference>
<dbReference type="EMBL" id="CAIJEN010000004">
    <property type="protein sequence ID" value="CAD0085650.1"/>
    <property type="molecule type" value="Genomic_DNA"/>
</dbReference>
<sequence length="299" mass="33231">VIRFIMAPVIGLSHITDPLATPDQLQTTASQLDRIPADLEISIRFEGSRLIQAAGILLHLPQELIAEAIIIFTRFWLGPEGGSLAEYAAKDVIAASLYLVTKPSAHTVSPRRLLSVLAYLNKVRPSLDLDSASQVTPEACFLSEGSYQDGRLALIHTEAQMLRILGYQTHVSLPYAIYINYLQALDVFTTSENGQALAKKAFAHLNSALFSPQYLYLTHQPPALATAAIYLAAKEIGVKLPGEEWWEVFDVDREELGFLVVALISMEGFIAEEVQKWTRSKIPLTLEDTQAWIDRESRR</sequence>
<reference evidence="1" key="1">
    <citation type="submission" date="2020-06" db="EMBL/GenBank/DDBJ databases">
        <authorList>
            <person name="Onetto C."/>
        </authorList>
    </citation>
    <scope>NUCLEOTIDE SEQUENCE</scope>
</reference>
<name>A0A9N8JH68_9PEZI</name>
<dbReference type="Gene3D" id="1.10.472.10">
    <property type="entry name" value="Cyclin-like"/>
    <property type="match status" value="2"/>
</dbReference>
<accession>A0A9N8JH68</accession>
<comment type="caution">
    <text evidence="1">The sequence shown here is derived from an EMBL/GenBank/DDBJ whole genome shotgun (WGS) entry which is preliminary data.</text>
</comment>
<dbReference type="AlphaFoldDB" id="A0A9N8JH68"/>
<dbReference type="PANTHER" id="PTHR10026">
    <property type="entry name" value="CYCLIN"/>
    <property type="match status" value="1"/>
</dbReference>
<evidence type="ECO:0000313" key="1">
    <source>
        <dbReference type="EMBL" id="CAD0085650.1"/>
    </source>
</evidence>